<dbReference type="InterPro" id="IPR001387">
    <property type="entry name" value="Cro/C1-type_HTH"/>
</dbReference>
<keyword evidence="1" id="KW-0472">Membrane</keyword>
<evidence type="ECO:0000256" key="1">
    <source>
        <dbReference type="SAM" id="Phobius"/>
    </source>
</evidence>
<protein>
    <submittedName>
        <fullName evidence="3">Helix-turn-helix domain-containing protein</fullName>
    </submittedName>
</protein>
<organism evidence="3 4">
    <name type="scientific">Streptomyces ficellus</name>
    <dbReference type="NCBI Taxonomy" id="1977088"/>
    <lineage>
        <taxon>Bacteria</taxon>
        <taxon>Bacillati</taxon>
        <taxon>Actinomycetota</taxon>
        <taxon>Actinomycetes</taxon>
        <taxon>Kitasatosporales</taxon>
        <taxon>Streptomycetaceae</taxon>
        <taxon>Streptomyces</taxon>
    </lineage>
</organism>
<dbReference type="Gene3D" id="1.10.260.40">
    <property type="entry name" value="lambda repressor-like DNA-binding domains"/>
    <property type="match status" value="1"/>
</dbReference>
<sequence length="262" mass="27446">MITSAACRELVTELRQAREQAGLSMAALAARTPYSKSSWERYLNGKKPIPRPAVEALCLITGGPAERLLALWELADAAWSGRGQHLGAAVPPAAVTAPGGGPASRRGRWAASAGAAVALVLTVLGVSIAGARQDPPMAAAEPLVRNPGCTAEACEGRNPVDMGCGGSGMVRTLTRRIASGGQRLELRHAEVCRALWVRATGLRTGDRVDMLFADGRSQHVMAKTGPEAGKYLSTPMSSDTGRARVRMCLKGMSSGREECFPG</sequence>
<dbReference type="SUPFAM" id="SSF47413">
    <property type="entry name" value="lambda repressor-like DNA-binding domains"/>
    <property type="match status" value="1"/>
</dbReference>
<keyword evidence="4" id="KW-1185">Reference proteome</keyword>
<dbReference type="CDD" id="cd00093">
    <property type="entry name" value="HTH_XRE"/>
    <property type="match status" value="1"/>
</dbReference>
<keyword evidence="1" id="KW-0812">Transmembrane</keyword>
<feature type="transmembrane region" description="Helical" evidence="1">
    <location>
        <begin position="109"/>
        <end position="131"/>
    </location>
</feature>
<dbReference type="PROSITE" id="PS50943">
    <property type="entry name" value="HTH_CROC1"/>
    <property type="match status" value="1"/>
</dbReference>
<evidence type="ECO:0000259" key="2">
    <source>
        <dbReference type="PROSITE" id="PS50943"/>
    </source>
</evidence>
<reference evidence="3" key="1">
    <citation type="submission" date="2023-06" db="EMBL/GenBank/DDBJ databases">
        <title>WGS-Sequencing of Streptomyces ficellus isolate 21 collected from sand in Gara Djebilet Iron Mine in Algeria.</title>
        <authorList>
            <person name="Zegers G.P."/>
            <person name="Gomez A."/>
            <person name="Gueddou A."/>
            <person name="Zahara A.F."/>
            <person name="Worth M."/>
            <person name="Sevigny J.L."/>
            <person name="Tisa L."/>
        </authorList>
    </citation>
    <scope>NUCLEOTIDE SEQUENCE</scope>
    <source>
        <strain evidence="3">AS11</strain>
    </source>
</reference>
<feature type="domain" description="HTH cro/C1-type" evidence="2">
    <location>
        <begin position="14"/>
        <end position="68"/>
    </location>
</feature>
<comment type="caution">
    <text evidence="3">The sequence shown here is derived from an EMBL/GenBank/DDBJ whole genome shotgun (WGS) entry which is preliminary data.</text>
</comment>
<accession>A0ABT7Z8I9</accession>
<dbReference type="Pfam" id="PF13560">
    <property type="entry name" value="HTH_31"/>
    <property type="match status" value="1"/>
</dbReference>
<proteinExistence type="predicted"/>
<dbReference type="InterPro" id="IPR010982">
    <property type="entry name" value="Lambda_DNA-bd_dom_sf"/>
</dbReference>
<evidence type="ECO:0000313" key="3">
    <source>
        <dbReference type="EMBL" id="MDN3295817.1"/>
    </source>
</evidence>
<dbReference type="InterPro" id="IPR021224">
    <property type="entry name" value="DUF2690"/>
</dbReference>
<gene>
    <name evidence="3" type="ORF">QWM81_17520</name>
</gene>
<dbReference type="Proteomes" id="UP001174050">
    <property type="component" value="Unassembled WGS sequence"/>
</dbReference>
<dbReference type="EMBL" id="JAUEPL010000025">
    <property type="protein sequence ID" value="MDN3295817.1"/>
    <property type="molecule type" value="Genomic_DNA"/>
</dbReference>
<evidence type="ECO:0000313" key="4">
    <source>
        <dbReference type="Proteomes" id="UP001174050"/>
    </source>
</evidence>
<dbReference type="Pfam" id="PF10901">
    <property type="entry name" value="DUF2690"/>
    <property type="match status" value="1"/>
</dbReference>
<keyword evidence="1" id="KW-1133">Transmembrane helix</keyword>
<name>A0ABT7Z8I9_9ACTN</name>
<dbReference type="SMART" id="SM00530">
    <property type="entry name" value="HTH_XRE"/>
    <property type="match status" value="1"/>
</dbReference>
<dbReference type="RefSeq" id="WP_290112968.1">
    <property type="nucleotide sequence ID" value="NZ_JAUEPL010000025.1"/>
</dbReference>